<gene>
    <name evidence="2" type="ORF">AJ79_09785</name>
</gene>
<protein>
    <submittedName>
        <fullName evidence="2">Uncharacterized protein</fullName>
    </submittedName>
</protein>
<comment type="caution">
    <text evidence="2">The sequence shown here is derived from an EMBL/GenBank/DDBJ whole genome shotgun (WGS) entry which is preliminary data.</text>
</comment>
<keyword evidence="3" id="KW-1185">Reference proteome</keyword>
<evidence type="ECO:0000313" key="3">
    <source>
        <dbReference type="Proteomes" id="UP000223968"/>
    </source>
</evidence>
<keyword evidence="1" id="KW-0732">Signal</keyword>
<feature type="chain" id="PRO_5012451214" evidence="1">
    <location>
        <begin position="25"/>
        <end position="191"/>
    </location>
</feature>
<dbReference type="Pfam" id="PF21087">
    <property type="entry name" value="Glyco_hydro_134"/>
    <property type="match status" value="1"/>
</dbReference>
<evidence type="ECO:0000313" key="2">
    <source>
        <dbReference type="EMBL" id="PGG95965.1"/>
    </source>
</evidence>
<accession>A0A2B7WGU6</accession>
<evidence type="ECO:0000256" key="1">
    <source>
        <dbReference type="SAM" id="SignalP"/>
    </source>
</evidence>
<dbReference type="STRING" id="1447875.A0A2B7WGU6"/>
<dbReference type="CDD" id="cd19610">
    <property type="entry name" value="mannanase_GH134"/>
    <property type="match status" value="1"/>
</dbReference>
<dbReference type="EMBL" id="PDNB01000302">
    <property type="protein sequence ID" value="PGG95965.1"/>
    <property type="molecule type" value="Genomic_DNA"/>
</dbReference>
<name>A0A2B7WGU6_9EURO</name>
<organism evidence="2 3">
    <name type="scientific">Helicocarpus griseus UAMH5409</name>
    <dbReference type="NCBI Taxonomy" id="1447875"/>
    <lineage>
        <taxon>Eukaryota</taxon>
        <taxon>Fungi</taxon>
        <taxon>Dikarya</taxon>
        <taxon>Ascomycota</taxon>
        <taxon>Pezizomycotina</taxon>
        <taxon>Eurotiomycetes</taxon>
        <taxon>Eurotiomycetidae</taxon>
        <taxon>Onygenales</taxon>
        <taxon>Ajellomycetaceae</taxon>
        <taxon>Helicocarpus</taxon>
    </lineage>
</organism>
<dbReference type="Proteomes" id="UP000223968">
    <property type="component" value="Unassembled WGS sequence"/>
</dbReference>
<reference evidence="2 3" key="1">
    <citation type="submission" date="2017-10" db="EMBL/GenBank/DDBJ databases">
        <title>Comparative genomics in systemic dimorphic fungi from Ajellomycetaceae.</title>
        <authorList>
            <person name="Munoz J.F."/>
            <person name="Mcewen J.G."/>
            <person name="Clay O.K."/>
            <person name="Cuomo C.A."/>
        </authorList>
    </citation>
    <scope>NUCLEOTIDE SEQUENCE [LARGE SCALE GENOMIC DNA]</scope>
    <source>
        <strain evidence="2 3">UAMH5409</strain>
    </source>
</reference>
<dbReference type="OrthoDB" id="2888121at2759"/>
<sequence length="191" mass="20771">MKFSAAFAATVLSAVVCAAPGGHAIKRQQTDRGNETIAGLGARKQEVTAAGASTLDLAIAMLETTNMGTDYAYGDNKVEDASNFGIFKQNWGMLRECSAQFKGQTTADWNNGAALNSDLGADITARHECESFYGQDTWFSGHRNGESGLQNPDTPDIRAYKEGVFWIQSQIESDPKYLTDDTRFWADIVPI</sequence>
<dbReference type="InterPro" id="IPR049168">
    <property type="entry name" value="Glyco_hydro_134"/>
</dbReference>
<proteinExistence type="predicted"/>
<feature type="signal peptide" evidence="1">
    <location>
        <begin position="1"/>
        <end position="24"/>
    </location>
</feature>
<dbReference type="AlphaFoldDB" id="A0A2B7WGU6"/>